<dbReference type="GO" id="GO:0016705">
    <property type="term" value="F:oxidoreductase activity, acting on paired donors, with incorporation or reduction of molecular oxygen"/>
    <property type="evidence" value="ECO:0007669"/>
    <property type="project" value="InterPro"/>
</dbReference>
<proteinExistence type="inferred from homology"/>
<keyword evidence="7" id="KW-0808">Transferase</keyword>
<dbReference type="InterPro" id="IPR036396">
    <property type="entry name" value="Cyt_P450_sf"/>
</dbReference>
<dbReference type="InterPro" id="IPR017972">
    <property type="entry name" value="Cyt_P450_CS"/>
</dbReference>
<evidence type="ECO:0000313" key="7">
    <source>
        <dbReference type="EMBL" id="KAF1816357.1"/>
    </source>
</evidence>
<evidence type="ECO:0000256" key="1">
    <source>
        <dbReference type="ARBA" id="ARBA00001971"/>
    </source>
</evidence>
<comment type="similarity">
    <text evidence="5">Belongs to the cytochrome P450 family.</text>
</comment>
<dbReference type="GO" id="GO:0032259">
    <property type="term" value="P:methylation"/>
    <property type="evidence" value="ECO:0007669"/>
    <property type="project" value="UniProtKB-KW"/>
</dbReference>
<keyword evidence="6" id="KW-0472">Membrane</keyword>
<keyword evidence="7" id="KW-0489">Methyltransferase</keyword>
<comment type="cofactor">
    <cofactor evidence="1 4">
        <name>heme</name>
        <dbReference type="ChEBI" id="CHEBI:30413"/>
    </cofactor>
</comment>
<feature type="transmembrane region" description="Helical" evidence="6">
    <location>
        <begin position="12"/>
        <end position="35"/>
    </location>
</feature>
<dbReference type="Gene3D" id="1.10.630.10">
    <property type="entry name" value="Cytochrome P450"/>
    <property type="match status" value="1"/>
</dbReference>
<dbReference type="InterPro" id="IPR001128">
    <property type="entry name" value="Cyt_P450"/>
</dbReference>
<accession>A0A6G1GE32</accession>
<evidence type="ECO:0000256" key="2">
    <source>
        <dbReference type="ARBA" id="ARBA00022723"/>
    </source>
</evidence>
<keyword evidence="4 5" id="KW-0349">Heme</keyword>
<dbReference type="EMBL" id="ML975150">
    <property type="protein sequence ID" value="KAF1816357.1"/>
    <property type="molecule type" value="Genomic_DNA"/>
</dbReference>
<organism evidence="7">
    <name type="scientific">Eremomyces bilateralis CBS 781.70</name>
    <dbReference type="NCBI Taxonomy" id="1392243"/>
    <lineage>
        <taxon>Eukaryota</taxon>
        <taxon>Fungi</taxon>
        <taxon>Dikarya</taxon>
        <taxon>Ascomycota</taxon>
        <taxon>Pezizomycotina</taxon>
        <taxon>Dothideomycetes</taxon>
        <taxon>Dothideomycetes incertae sedis</taxon>
        <taxon>Eremomycetales</taxon>
        <taxon>Eremomycetaceae</taxon>
        <taxon>Eremomyces</taxon>
    </lineage>
</organism>
<dbReference type="AlphaFoldDB" id="A0A6G1GE32"/>
<keyword evidence="8" id="KW-1185">Reference proteome</keyword>
<gene>
    <name evidence="7 9" type="ORF">P152DRAFT_478911</name>
</gene>
<keyword evidence="6" id="KW-0812">Transmembrane</keyword>
<evidence type="ECO:0000313" key="8">
    <source>
        <dbReference type="Proteomes" id="UP000504638"/>
    </source>
</evidence>
<evidence type="ECO:0000256" key="6">
    <source>
        <dbReference type="SAM" id="Phobius"/>
    </source>
</evidence>
<dbReference type="OrthoDB" id="3934656at2759"/>
<dbReference type="InterPro" id="IPR050121">
    <property type="entry name" value="Cytochrome_P450_monoxygenase"/>
</dbReference>
<dbReference type="PANTHER" id="PTHR24305">
    <property type="entry name" value="CYTOCHROME P450"/>
    <property type="match status" value="1"/>
</dbReference>
<dbReference type="GO" id="GO:0005506">
    <property type="term" value="F:iron ion binding"/>
    <property type="evidence" value="ECO:0007669"/>
    <property type="project" value="InterPro"/>
</dbReference>
<dbReference type="PANTHER" id="PTHR24305:SF229">
    <property type="entry name" value="P450, PUTATIVE (EUROFUNG)-RELATED"/>
    <property type="match status" value="1"/>
</dbReference>
<dbReference type="CDD" id="cd11060">
    <property type="entry name" value="CYP57A1-like"/>
    <property type="match status" value="1"/>
</dbReference>
<reference evidence="7 9" key="1">
    <citation type="submission" date="2020-01" db="EMBL/GenBank/DDBJ databases">
        <authorList>
            <consortium name="DOE Joint Genome Institute"/>
            <person name="Haridas S."/>
            <person name="Albert R."/>
            <person name="Binder M."/>
            <person name="Bloem J."/>
            <person name="Labutti K."/>
            <person name="Salamov A."/>
            <person name="Andreopoulos B."/>
            <person name="Baker S.E."/>
            <person name="Barry K."/>
            <person name="Bills G."/>
            <person name="Bluhm B.H."/>
            <person name="Cannon C."/>
            <person name="Castanera R."/>
            <person name="Culley D.E."/>
            <person name="Daum C."/>
            <person name="Ezra D."/>
            <person name="Gonzalez J.B."/>
            <person name="Henrissat B."/>
            <person name="Kuo A."/>
            <person name="Liang C."/>
            <person name="Lipzen A."/>
            <person name="Lutzoni F."/>
            <person name="Magnuson J."/>
            <person name="Mondo S."/>
            <person name="Nolan M."/>
            <person name="Ohm R."/>
            <person name="Pangilinan J."/>
            <person name="Park H.-J."/>
            <person name="Ramirez L."/>
            <person name="Alfaro M."/>
            <person name="Sun H."/>
            <person name="Tritt A."/>
            <person name="Yoshinaga Y."/>
            <person name="Zwiers L.-H."/>
            <person name="Turgeon B.G."/>
            <person name="Goodwin S.B."/>
            <person name="Spatafora J.W."/>
            <person name="Crous P.W."/>
            <person name="Grigoriev I.V."/>
        </authorList>
    </citation>
    <scope>NUCLEOTIDE SEQUENCE</scope>
    <source>
        <strain evidence="7 9">CBS 781.70</strain>
    </source>
</reference>
<dbReference type="PRINTS" id="PR00385">
    <property type="entry name" value="P450"/>
</dbReference>
<dbReference type="InterPro" id="IPR002401">
    <property type="entry name" value="Cyt_P450_E_grp-I"/>
</dbReference>
<dbReference type="RefSeq" id="XP_033537988.1">
    <property type="nucleotide sequence ID" value="XM_033681684.1"/>
</dbReference>
<evidence type="ECO:0000313" key="9">
    <source>
        <dbReference type="RefSeq" id="XP_033537988.1"/>
    </source>
</evidence>
<keyword evidence="2 4" id="KW-0479">Metal-binding</keyword>
<evidence type="ECO:0000256" key="5">
    <source>
        <dbReference type="RuleBase" id="RU000461"/>
    </source>
</evidence>
<dbReference type="GO" id="GO:0004497">
    <property type="term" value="F:monooxygenase activity"/>
    <property type="evidence" value="ECO:0007669"/>
    <property type="project" value="UniProtKB-KW"/>
</dbReference>
<keyword evidence="5" id="KW-0560">Oxidoreductase</keyword>
<dbReference type="Pfam" id="PF00067">
    <property type="entry name" value="p450"/>
    <property type="match status" value="1"/>
</dbReference>
<feature type="binding site" description="axial binding residue" evidence="4">
    <location>
        <position position="457"/>
    </location>
    <ligand>
        <name>heme</name>
        <dbReference type="ChEBI" id="CHEBI:30413"/>
    </ligand>
    <ligandPart>
        <name>Fe</name>
        <dbReference type="ChEBI" id="CHEBI:18248"/>
    </ligandPart>
</feature>
<protein>
    <submittedName>
        <fullName evidence="7 9">Pisatin demethylase</fullName>
    </submittedName>
</protein>
<dbReference type="GeneID" id="54422254"/>
<dbReference type="GO" id="GO:0008168">
    <property type="term" value="F:methyltransferase activity"/>
    <property type="evidence" value="ECO:0007669"/>
    <property type="project" value="UniProtKB-KW"/>
</dbReference>
<keyword evidence="3 4" id="KW-0408">Iron</keyword>
<dbReference type="PROSITE" id="PS00086">
    <property type="entry name" value="CYTOCHROME_P450"/>
    <property type="match status" value="1"/>
</dbReference>
<keyword evidence="5" id="KW-0503">Monooxygenase</keyword>
<name>A0A6G1GE32_9PEZI</name>
<dbReference type="SUPFAM" id="SSF48264">
    <property type="entry name" value="Cytochrome P450"/>
    <property type="match status" value="1"/>
</dbReference>
<dbReference type="PRINTS" id="PR00463">
    <property type="entry name" value="EP450I"/>
</dbReference>
<sequence>MEYMYKLETVLPSVRDLVTALFICVTFFGVLHVVYTRYFSPCAPFPGPFLASTTTLWKVASLVSGEGEKRLMALHKKYGPIVRIAPNELSVSEASAIKIIYKTFPKLFKAPFARRPGHMENTDIKQAAQRRRIVGDTYSMSKVLSLESSVDLCLQQFQERFSQFAGTGTVVNLKLWSHLFTFDVIGQLIFSQSFGFLERGGDQGHIMQAIETAIHIAMTMVNFPWYLHPLVTVYVLMIPRIAARLVAIPKPIGALETRVDRAIRGLCHDAQAKPIGPERRDFLTRWFGIYAEKGAELDFGLAEIKQEVWTALFAGSDTTSIALAATVYHLLKHPACYSRVIDEIDSADGQGLLSRPCIRYEEGYALQYLRACIKEATRLHPSGSITFPRRVPKQGCMVAGQFIPEGTEIGCNPYVVHRDRKVFGDDADRYNPDRWLGPKAAEMERHSLLFGYGPRICIGRNIALCQLYKFIPQLLRDFRLELDDPQGGWSYTLYKTDKLEVRVSKRY</sequence>
<evidence type="ECO:0000256" key="3">
    <source>
        <dbReference type="ARBA" id="ARBA00023004"/>
    </source>
</evidence>
<dbReference type="Proteomes" id="UP000504638">
    <property type="component" value="Unplaced"/>
</dbReference>
<evidence type="ECO:0000256" key="4">
    <source>
        <dbReference type="PIRSR" id="PIRSR602401-1"/>
    </source>
</evidence>
<dbReference type="GO" id="GO:0020037">
    <property type="term" value="F:heme binding"/>
    <property type="evidence" value="ECO:0007669"/>
    <property type="project" value="InterPro"/>
</dbReference>
<reference evidence="9" key="3">
    <citation type="submission" date="2025-04" db="UniProtKB">
        <authorList>
            <consortium name="RefSeq"/>
        </authorList>
    </citation>
    <scope>IDENTIFICATION</scope>
    <source>
        <strain evidence="9">CBS 781.70</strain>
    </source>
</reference>
<keyword evidence="6" id="KW-1133">Transmembrane helix</keyword>
<reference evidence="9" key="2">
    <citation type="submission" date="2020-04" db="EMBL/GenBank/DDBJ databases">
        <authorList>
            <consortium name="NCBI Genome Project"/>
        </authorList>
    </citation>
    <scope>NUCLEOTIDE SEQUENCE</scope>
    <source>
        <strain evidence="9">CBS 781.70</strain>
    </source>
</reference>